<evidence type="ECO:0000313" key="3">
    <source>
        <dbReference type="Proteomes" id="UP000095552"/>
    </source>
</evidence>
<dbReference type="AlphaFoldDB" id="A0A1E5T0W4"/>
<dbReference type="OrthoDB" id="1163149at2"/>
<name>A0A1E5T0W4_9BACT</name>
<evidence type="ECO:0000313" key="2">
    <source>
        <dbReference type="EMBL" id="OEK04947.1"/>
    </source>
</evidence>
<dbReference type="RefSeq" id="WP_069836451.1">
    <property type="nucleotide sequence ID" value="NZ_MDGQ01000005.1"/>
</dbReference>
<feature type="transmembrane region" description="Helical" evidence="1">
    <location>
        <begin position="120"/>
        <end position="137"/>
    </location>
</feature>
<dbReference type="Proteomes" id="UP000095552">
    <property type="component" value="Unassembled WGS sequence"/>
</dbReference>
<sequence length="138" mass="15292">MMIELPFDYWNKLAAQLIITCAFLGGFSIAITANLIINKSNDKLHNRILKASTVSSGGFLITIFAFTKILLLTTEGYPFDVTENDINIPRIIGMITYLIGIISILTVIALSGWTKSRKTGIFTTIVGIITFILILLFF</sequence>
<comment type="caution">
    <text evidence="2">The sequence shown here is derived from an EMBL/GenBank/DDBJ whole genome shotgun (WGS) entry which is preliminary data.</text>
</comment>
<feature type="transmembrane region" description="Helical" evidence="1">
    <location>
        <begin position="91"/>
        <end position="113"/>
    </location>
</feature>
<accession>A0A1E5T0W4</accession>
<feature type="transmembrane region" description="Helical" evidence="1">
    <location>
        <begin position="13"/>
        <end position="36"/>
    </location>
</feature>
<keyword evidence="3" id="KW-1185">Reference proteome</keyword>
<keyword evidence="1" id="KW-0812">Transmembrane</keyword>
<reference evidence="2 3" key="1">
    <citation type="submission" date="2016-08" db="EMBL/GenBank/DDBJ databases">
        <title>Draft genome of Fabibacter sp. strain SK-8.</title>
        <authorList>
            <person name="Wong S.-K."/>
            <person name="Hamasaki K."/>
            <person name="Yoshizawa S."/>
        </authorList>
    </citation>
    <scope>NUCLEOTIDE SEQUENCE [LARGE SCALE GENOMIC DNA]</scope>
    <source>
        <strain evidence="2 3">SK-8</strain>
    </source>
</reference>
<protein>
    <submittedName>
        <fullName evidence="2">Uncharacterized protein</fullName>
    </submittedName>
</protein>
<keyword evidence="1" id="KW-0472">Membrane</keyword>
<organism evidence="2 3">
    <name type="scientific">Roseivirga misakiensis</name>
    <dbReference type="NCBI Taxonomy" id="1563681"/>
    <lineage>
        <taxon>Bacteria</taxon>
        <taxon>Pseudomonadati</taxon>
        <taxon>Bacteroidota</taxon>
        <taxon>Cytophagia</taxon>
        <taxon>Cytophagales</taxon>
        <taxon>Roseivirgaceae</taxon>
        <taxon>Roseivirga</taxon>
    </lineage>
</organism>
<gene>
    <name evidence="2" type="ORF">BFP71_16065</name>
</gene>
<proteinExistence type="predicted"/>
<dbReference type="EMBL" id="MDGQ01000005">
    <property type="protein sequence ID" value="OEK04947.1"/>
    <property type="molecule type" value="Genomic_DNA"/>
</dbReference>
<feature type="transmembrane region" description="Helical" evidence="1">
    <location>
        <begin position="48"/>
        <end position="71"/>
    </location>
</feature>
<evidence type="ECO:0000256" key="1">
    <source>
        <dbReference type="SAM" id="Phobius"/>
    </source>
</evidence>
<keyword evidence="1" id="KW-1133">Transmembrane helix</keyword>
<dbReference type="STRING" id="1563681.BFP71_16065"/>